<feature type="binding site" description="covalent" evidence="9">
    <location>
        <position position="69"/>
    </location>
    <ligand>
        <name>heme c</name>
        <dbReference type="ChEBI" id="CHEBI:61717"/>
        <label>1</label>
    </ligand>
</feature>
<name>A0A967B9B0_9PROT</name>
<evidence type="ECO:0000256" key="2">
    <source>
        <dbReference type="ARBA" id="ARBA00022475"/>
    </source>
</evidence>
<dbReference type="InterPro" id="IPR009056">
    <property type="entry name" value="Cyt_c-like_dom"/>
</dbReference>
<gene>
    <name evidence="14" type="ORF">GOB87_15230</name>
</gene>
<feature type="region of interest" description="Disordered" evidence="11">
    <location>
        <begin position="25"/>
        <end position="55"/>
    </location>
</feature>
<feature type="binding site" description="axial binding residue" evidence="10">
    <location>
        <position position="73"/>
    </location>
    <ligand>
        <name>heme c</name>
        <dbReference type="ChEBI" id="CHEBI:61717"/>
        <label>1</label>
    </ligand>
    <ligandPart>
        <name>Fe</name>
        <dbReference type="ChEBI" id="CHEBI:18248"/>
    </ligandPart>
</feature>
<comment type="cofactor">
    <cofactor evidence="9">
        <name>heme c</name>
        <dbReference type="ChEBI" id="CHEBI:61717"/>
    </cofactor>
    <text evidence="9">Binds 3 heme c groups covalently per subunit.</text>
</comment>
<feature type="signal peptide" evidence="12">
    <location>
        <begin position="1"/>
        <end position="24"/>
    </location>
</feature>
<feature type="binding site" description="covalent" evidence="9">
    <location>
        <position position="216"/>
    </location>
    <ligand>
        <name>heme c</name>
        <dbReference type="ChEBI" id="CHEBI:61717"/>
        <label>2</label>
    </ligand>
</feature>
<dbReference type="GO" id="GO:0009055">
    <property type="term" value="F:electron transfer activity"/>
    <property type="evidence" value="ECO:0007669"/>
    <property type="project" value="InterPro"/>
</dbReference>
<evidence type="ECO:0000256" key="12">
    <source>
        <dbReference type="SAM" id="SignalP"/>
    </source>
</evidence>
<evidence type="ECO:0000256" key="6">
    <source>
        <dbReference type="ARBA" id="ARBA00022737"/>
    </source>
</evidence>
<feature type="binding site" description="axial binding residue" evidence="10">
    <location>
        <position position="220"/>
    </location>
    <ligand>
        <name>heme c</name>
        <dbReference type="ChEBI" id="CHEBI:61717"/>
        <label>2</label>
    </ligand>
    <ligandPart>
        <name>Fe</name>
        <dbReference type="ChEBI" id="CHEBI:18248"/>
    </ligandPart>
</feature>
<feature type="domain" description="Cytochrome c" evidence="13">
    <location>
        <begin position="344"/>
        <end position="437"/>
    </location>
</feature>
<keyword evidence="4 10" id="KW-0479">Metal-binding</keyword>
<evidence type="ECO:0000256" key="5">
    <source>
        <dbReference type="ARBA" id="ARBA00022729"/>
    </source>
</evidence>
<dbReference type="GO" id="GO:0016614">
    <property type="term" value="F:oxidoreductase activity, acting on CH-OH group of donors"/>
    <property type="evidence" value="ECO:0007669"/>
    <property type="project" value="InterPro"/>
</dbReference>
<keyword evidence="6" id="KW-0677">Repeat</keyword>
<keyword evidence="8" id="KW-0472">Membrane</keyword>
<proteinExistence type="predicted"/>
<evidence type="ECO:0000313" key="15">
    <source>
        <dbReference type="Proteomes" id="UP000597459"/>
    </source>
</evidence>
<keyword evidence="2" id="KW-1003">Cell membrane</keyword>
<dbReference type="InterPro" id="IPR051459">
    <property type="entry name" value="Cytochrome_c-type_DH"/>
</dbReference>
<dbReference type="GO" id="GO:0020037">
    <property type="term" value="F:heme binding"/>
    <property type="evidence" value="ECO:0007669"/>
    <property type="project" value="InterPro"/>
</dbReference>
<feature type="binding site" description="covalent" evidence="9">
    <location>
        <position position="72"/>
    </location>
    <ligand>
        <name>heme c</name>
        <dbReference type="ChEBI" id="CHEBI:61717"/>
        <label>1</label>
    </ligand>
</feature>
<evidence type="ECO:0000256" key="9">
    <source>
        <dbReference type="PIRSR" id="PIRSR000018-50"/>
    </source>
</evidence>
<feature type="binding site" description="covalent" evidence="9">
    <location>
        <position position="360"/>
    </location>
    <ligand>
        <name>heme c</name>
        <dbReference type="ChEBI" id="CHEBI:61717"/>
        <label>3</label>
    </ligand>
</feature>
<dbReference type="Gene3D" id="1.10.760.10">
    <property type="entry name" value="Cytochrome c-like domain"/>
    <property type="match status" value="3"/>
</dbReference>
<feature type="binding site" description="covalent" evidence="9">
    <location>
        <position position="357"/>
    </location>
    <ligand>
        <name>heme c</name>
        <dbReference type="ChEBI" id="CHEBI:61717"/>
        <label>3</label>
    </ligand>
</feature>
<dbReference type="Proteomes" id="UP000597459">
    <property type="component" value="Unassembled WGS sequence"/>
</dbReference>
<keyword evidence="3 9" id="KW-0349">Heme</keyword>
<keyword evidence="15" id="KW-1185">Reference proteome</keyword>
<feature type="binding site" description="axial binding residue" evidence="10">
    <location>
        <position position="361"/>
    </location>
    <ligand>
        <name>heme c</name>
        <dbReference type="ChEBI" id="CHEBI:61717"/>
        <label>3</label>
    </ligand>
    <ligandPart>
        <name>Fe</name>
        <dbReference type="ChEBI" id="CHEBI:18248"/>
    </ligandPart>
</feature>
<dbReference type="InterPro" id="IPR014353">
    <property type="entry name" value="Membr-bd_ADH_cyt_c"/>
</dbReference>
<evidence type="ECO:0000256" key="4">
    <source>
        <dbReference type="ARBA" id="ARBA00022723"/>
    </source>
</evidence>
<evidence type="ECO:0000256" key="7">
    <source>
        <dbReference type="ARBA" id="ARBA00023004"/>
    </source>
</evidence>
<dbReference type="InterPro" id="IPR036909">
    <property type="entry name" value="Cyt_c-like_dom_sf"/>
</dbReference>
<feature type="domain" description="Cytochrome c" evidence="13">
    <location>
        <begin position="55"/>
        <end position="158"/>
    </location>
</feature>
<evidence type="ECO:0000259" key="13">
    <source>
        <dbReference type="PROSITE" id="PS51007"/>
    </source>
</evidence>
<dbReference type="Pfam" id="PF00034">
    <property type="entry name" value="Cytochrom_C"/>
    <property type="match status" value="2"/>
</dbReference>
<organism evidence="14 15">
    <name type="scientific">Acetobacter estunensis</name>
    <dbReference type="NCBI Taxonomy" id="104097"/>
    <lineage>
        <taxon>Bacteria</taxon>
        <taxon>Pseudomonadati</taxon>
        <taxon>Pseudomonadota</taxon>
        <taxon>Alphaproteobacteria</taxon>
        <taxon>Acetobacterales</taxon>
        <taxon>Acetobacteraceae</taxon>
        <taxon>Acetobacter</taxon>
    </lineage>
</organism>
<dbReference type="GO" id="GO:0005506">
    <property type="term" value="F:iron ion binding"/>
    <property type="evidence" value="ECO:0007669"/>
    <property type="project" value="InterPro"/>
</dbReference>
<keyword evidence="7 10" id="KW-0408">Iron</keyword>
<feature type="compositionally biased region" description="Low complexity" evidence="11">
    <location>
        <begin position="25"/>
        <end position="52"/>
    </location>
</feature>
<evidence type="ECO:0000256" key="8">
    <source>
        <dbReference type="ARBA" id="ARBA00023136"/>
    </source>
</evidence>
<evidence type="ECO:0000256" key="10">
    <source>
        <dbReference type="PIRSR" id="PIRSR000018-51"/>
    </source>
</evidence>
<dbReference type="AlphaFoldDB" id="A0A967B9B0"/>
<comment type="caution">
    <text evidence="14">The sequence shown here is derived from an EMBL/GenBank/DDBJ whole genome shotgun (WGS) entry which is preliminary data.</text>
</comment>
<sequence>MPEIGKLLPALLVAGTMGSGSAFAQAQAPTPLAPTPTTAVPASSPAPSPDQANDPELARGAYIATAADCVACHTASGGKPFAGGLKIATPMGDVVSTNITPDPEHGIGKYSEKDFEQAVRHGIRRDGSNLFPVMPYVSYAGMTDQDVQALYAWFMHKVEPVPVSPPEDATTLPAAMRSAMMAWNYVTTMEKPETGDSGTYDPVRRGRYLTSALEHCGTCHTPRNFMLSEKQDRFLSGASLTGWYAPNVTSSKTSGIGSWSEDDIVTYLRTGRLDGHAQAAGPMAEAVEHSLSHLTDSDLHAIATYLLQVPVMEDDLDVKPRDSFGKPQEVADIRHDVPKRIDDLTEMDGAGIYDANCAACHGHDGAGTRNHYAPSLFNNTTVGSARPDNLIMTILKGVDRTTKDGHALMPGFGATSDVERLTDTEIASLVNYLTATFGSGDHHVTAQQVADFRNAK</sequence>
<dbReference type="PROSITE" id="PS51007">
    <property type="entry name" value="CYTC"/>
    <property type="match status" value="3"/>
</dbReference>
<dbReference type="RefSeq" id="WP_166318795.1">
    <property type="nucleotide sequence ID" value="NZ_WOTH01000059.1"/>
</dbReference>
<dbReference type="SUPFAM" id="SSF46626">
    <property type="entry name" value="Cytochrome c"/>
    <property type="match status" value="3"/>
</dbReference>
<dbReference type="PIRSF" id="PIRSF000018">
    <property type="entry name" value="Mb_ADH_cyt_c"/>
    <property type="match status" value="1"/>
</dbReference>
<evidence type="ECO:0000256" key="1">
    <source>
        <dbReference type="ARBA" id="ARBA00004236"/>
    </source>
</evidence>
<feature type="chain" id="PRO_5036893199" evidence="12">
    <location>
        <begin position="25"/>
        <end position="456"/>
    </location>
</feature>
<dbReference type="GO" id="GO:0005886">
    <property type="term" value="C:plasma membrane"/>
    <property type="evidence" value="ECO:0007669"/>
    <property type="project" value="UniProtKB-SubCell"/>
</dbReference>
<reference evidence="14" key="1">
    <citation type="submission" date="2019-11" db="EMBL/GenBank/DDBJ databases">
        <title>Description of new Acetobacter species.</title>
        <authorList>
            <person name="Cleenwerck I."/>
            <person name="Sombolestani A.S."/>
        </authorList>
    </citation>
    <scope>NUCLEOTIDE SEQUENCE</scope>
    <source>
        <strain evidence="14">LMG 1626</strain>
    </source>
</reference>
<comment type="subcellular location">
    <subcellularLocation>
        <location evidence="1">Cell membrane</location>
    </subcellularLocation>
</comment>
<dbReference type="PANTHER" id="PTHR35008">
    <property type="entry name" value="BLL4482 PROTEIN-RELATED"/>
    <property type="match status" value="1"/>
</dbReference>
<evidence type="ECO:0000256" key="11">
    <source>
        <dbReference type="SAM" id="MobiDB-lite"/>
    </source>
</evidence>
<keyword evidence="5 12" id="KW-0732">Signal</keyword>
<protein>
    <submittedName>
        <fullName evidence="14">C-type cytochrome</fullName>
    </submittedName>
</protein>
<evidence type="ECO:0000313" key="14">
    <source>
        <dbReference type="EMBL" id="NHO55273.1"/>
    </source>
</evidence>
<dbReference type="PANTHER" id="PTHR35008:SF8">
    <property type="entry name" value="ALCOHOL DEHYDROGENASE CYTOCHROME C SUBUNIT"/>
    <property type="match status" value="1"/>
</dbReference>
<dbReference type="EMBL" id="WOTH01000059">
    <property type="protein sequence ID" value="NHO55273.1"/>
    <property type="molecule type" value="Genomic_DNA"/>
</dbReference>
<feature type="domain" description="Cytochrome c" evidence="13">
    <location>
        <begin position="201"/>
        <end position="310"/>
    </location>
</feature>
<evidence type="ECO:0000256" key="3">
    <source>
        <dbReference type="ARBA" id="ARBA00022617"/>
    </source>
</evidence>
<feature type="binding site" description="covalent" evidence="9">
    <location>
        <position position="219"/>
    </location>
    <ligand>
        <name>heme c</name>
        <dbReference type="ChEBI" id="CHEBI:61717"/>
        <label>2</label>
    </ligand>
</feature>
<accession>A0A967B9B0</accession>